<reference evidence="12 13" key="1">
    <citation type="submission" date="2018-06" db="EMBL/GenBank/DDBJ databases">
        <authorList>
            <consortium name="Pathogen Informatics"/>
            <person name="Doyle S."/>
        </authorList>
    </citation>
    <scope>NUCLEOTIDE SEQUENCE [LARGE SCALE GENOMIC DNA]</scope>
    <source>
        <strain evidence="12 13">NCTC11807</strain>
    </source>
</reference>
<dbReference type="GO" id="GO:0005886">
    <property type="term" value="C:plasma membrane"/>
    <property type="evidence" value="ECO:0007669"/>
    <property type="project" value="UniProtKB-SubCell"/>
</dbReference>
<dbReference type="AlphaFoldDB" id="A0A380H279"/>
<dbReference type="InterPro" id="IPR047196">
    <property type="entry name" value="YidC_ALB_C"/>
</dbReference>
<keyword evidence="4 9" id="KW-0812">Transmembrane</keyword>
<organism evidence="12 13">
    <name type="scientific">Staphylococcus saccharolyticus</name>
    <dbReference type="NCBI Taxonomy" id="33028"/>
    <lineage>
        <taxon>Bacteria</taxon>
        <taxon>Bacillati</taxon>
        <taxon>Bacillota</taxon>
        <taxon>Bacilli</taxon>
        <taxon>Bacillales</taxon>
        <taxon>Staphylococcaceae</taxon>
        <taxon>Staphylococcus</taxon>
    </lineage>
</organism>
<evidence type="ECO:0000256" key="10">
    <source>
        <dbReference type="SAM" id="Phobius"/>
    </source>
</evidence>
<evidence type="ECO:0000256" key="7">
    <source>
        <dbReference type="ARBA" id="ARBA00023136"/>
    </source>
</evidence>
<evidence type="ECO:0000259" key="11">
    <source>
        <dbReference type="Pfam" id="PF02096"/>
    </source>
</evidence>
<evidence type="ECO:0000256" key="1">
    <source>
        <dbReference type="ARBA" id="ARBA00004651"/>
    </source>
</evidence>
<evidence type="ECO:0000256" key="3">
    <source>
        <dbReference type="ARBA" id="ARBA00022475"/>
    </source>
</evidence>
<keyword evidence="3" id="KW-1003">Cell membrane</keyword>
<dbReference type="GeneID" id="63934949"/>
<dbReference type="GO" id="GO:0015031">
    <property type="term" value="P:protein transport"/>
    <property type="evidence" value="ECO:0007669"/>
    <property type="project" value="UniProtKB-KW"/>
</dbReference>
<keyword evidence="12" id="KW-0449">Lipoprotein</keyword>
<evidence type="ECO:0000256" key="9">
    <source>
        <dbReference type="RuleBase" id="RU003945"/>
    </source>
</evidence>
<keyword evidence="6 10" id="KW-1133">Transmembrane helix</keyword>
<dbReference type="NCBIfam" id="TIGR03592">
    <property type="entry name" value="yidC_oxa1_cterm"/>
    <property type="match status" value="1"/>
</dbReference>
<keyword evidence="13" id="KW-1185">Reference proteome</keyword>
<dbReference type="PROSITE" id="PS51257">
    <property type="entry name" value="PROKAR_LIPOPROTEIN"/>
    <property type="match status" value="1"/>
</dbReference>
<dbReference type="CDD" id="cd20070">
    <property type="entry name" value="5TM_YidC_Alb3"/>
    <property type="match status" value="1"/>
</dbReference>
<dbReference type="Proteomes" id="UP000255425">
    <property type="component" value="Unassembled WGS sequence"/>
</dbReference>
<evidence type="ECO:0000256" key="5">
    <source>
        <dbReference type="ARBA" id="ARBA00022927"/>
    </source>
</evidence>
<keyword evidence="8" id="KW-0143">Chaperone</keyword>
<dbReference type="PRINTS" id="PR00701">
    <property type="entry name" value="60KDINNERMP"/>
</dbReference>
<feature type="transmembrane region" description="Helical" evidence="10">
    <location>
        <begin position="129"/>
        <end position="152"/>
    </location>
</feature>
<evidence type="ECO:0000256" key="2">
    <source>
        <dbReference type="ARBA" id="ARBA00022448"/>
    </source>
</evidence>
<feature type="domain" description="Membrane insertase YidC/Oxa/ALB C-terminal" evidence="11">
    <location>
        <begin position="54"/>
        <end position="245"/>
    </location>
</feature>
<dbReference type="Pfam" id="PF02096">
    <property type="entry name" value="60KD_IMP"/>
    <property type="match status" value="1"/>
</dbReference>
<dbReference type="RefSeq" id="WP_115312713.1">
    <property type="nucleotide sequence ID" value="NZ_CP066042.1"/>
</dbReference>
<sequence length="275" mass="32266">MRKRLIFIIMSLIVLLAGCDYSKKENQTGIFYSFFVKPMDGFLHFLGRLFHDNYGFAIIAIVLIVRFILLPLMLIQVKNMHMMREKTKIVQPELDAVREKIKHADSQEERNAANQLLMKKYKSYDINPLKNMIGCLPVIIQMPILMGLYMSLKYPTSDGITKYHHFLWFDLTKPDIIMTFIAAMMYFIQPLVNSIHYPKEQRKTYYFMMVFSPLFITYASLHSAAAIGLYWSISAAFLIVQMHFAHSYYQKLARHEALQLQQNLTSKEAEDIRNH</sequence>
<gene>
    <name evidence="12" type="primary">yidC_1</name>
    <name evidence="12" type="ORF">NCTC11807_00611</name>
</gene>
<dbReference type="InterPro" id="IPR001708">
    <property type="entry name" value="YidC/ALB3/OXA1/COX18"/>
</dbReference>
<accession>A0A380H279</accession>
<evidence type="ECO:0000313" key="13">
    <source>
        <dbReference type="Proteomes" id="UP000255425"/>
    </source>
</evidence>
<dbReference type="EMBL" id="UHDZ01000001">
    <property type="protein sequence ID" value="SUM68692.1"/>
    <property type="molecule type" value="Genomic_DNA"/>
</dbReference>
<dbReference type="PANTHER" id="PTHR12428">
    <property type="entry name" value="OXA1"/>
    <property type="match status" value="1"/>
</dbReference>
<feature type="transmembrane region" description="Helical" evidence="10">
    <location>
        <begin position="227"/>
        <end position="245"/>
    </location>
</feature>
<comment type="similarity">
    <text evidence="9">Belongs to the OXA1/ALB3/YidC family.</text>
</comment>
<evidence type="ECO:0000256" key="8">
    <source>
        <dbReference type="ARBA" id="ARBA00023186"/>
    </source>
</evidence>
<proteinExistence type="inferred from homology"/>
<feature type="transmembrane region" description="Helical" evidence="10">
    <location>
        <begin position="54"/>
        <end position="75"/>
    </location>
</feature>
<dbReference type="GO" id="GO:0051205">
    <property type="term" value="P:protein insertion into membrane"/>
    <property type="evidence" value="ECO:0007669"/>
    <property type="project" value="TreeGrafter"/>
</dbReference>
<dbReference type="InterPro" id="IPR028055">
    <property type="entry name" value="YidC/Oxa/ALB_C"/>
</dbReference>
<comment type="subcellular location">
    <subcellularLocation>
        <location evidence="1">Cell membrane</location>
        <topology evidence="1">Multi-pass membrane protein</topology>
    </subcellularLocation>
    <subcellularLocation>
        <location evidence="9">Membrane</location>
        <topology evidence="9">Multi-pass membrane protein</topology>
    </subcellularLocation>
</comment>
<evidence type="ECO:0000256" key="6">
    <source>
        <dbReference type="ARBA" id="ARBA00022989"/>
    </source>
</evidence>
<evidence type="ECO:0000256" key="4">
    <source>
        <dbReference type="ARBA" id="ARBA00022692"/>
    </source>
</evidence>
<dbReference type="GO" id="GO:0032977">
    <property type="term" value="F:membrane insertase activity"/>
    <property type="evidence" value="ECO:0007669"/>
    <property type="project" value="InterPro"/>
</dbReference>
<name>A0A380H279_9STAP</name>
<keyword evidence="5" id="KW-0653">Protein transport</keyword>
<keyword evidence="2" id="KW-0813">Transport</keyword>
<feature type="transmembrane region" description="Helical" evidence="10">
    <location>
        <begin position="176"/>
        <end position="192"/>
    </location>
</feature>
<dbReference type="PANTHER" id="PTHR12428:SF65">
    <property type="entry name" value="CYTOCHROME C OXIDASE ASSEMBLY PROTEIN COX18, MITOCHONDRIAL"/>
    <property type="match status" value="1"/>
</dbReference>
<evidence type="ECO:0000313" key="12">
    <source>
        <dbReference type="EMBL" id="SUM68692.1"/>
    </source>
</evidence>
<keyword evidence="7 10" id="KW-0472">Membrane</keyword>
<protein>
    <submittedName>
        <fullName evidence="12">Lipoprotein</fullName>
    </submittedName>
</protein>